<gene>
    <name evidence="1" type="ORF">QLQ12_07365</name>
</gene>
<name>A0ABT6WFC8_9ACTN</name>
<dbReference type="Proteomes" id="UP001241758">
    <property type="component" value="Unassembled WGS sequence"/>
</dbReference>
<proteinExistence type="predicted"/>
<protein>
    <submittedName>
        <fullName evidence="1">Uncharacterized protein</fullName>
    </submittedName>
</protein>
<dbReference type="RefSeq" id="WP_282758059.1">
    <property type="nucleotide sequence ID" value="NZ_JASCTH010000004.1"/>
</dbReference>
<keyword evidence="2" id="KW-1185">Reference proteome</keyword>
<accession>A0ABT6WFC8</accession>
<evidence type="ECO:0000313" key="1">
    <source>
        <dbReference type="EMBL" id="MDI6098419.1"/>
    </source>
</evidence>
<comment type="caution">
    <text evidence="1">The sequence shown here is derived from an EMBL/GenBank/DDBJ whole genome shotgun (WGS) entry which is preliminary data.</text>
</comment>
<evidence type="ECO:0000313" key="2">
    <source>
        <dbReference type="Proteomes" id="UP001241758"/>
    </source>
</evidence>
<sequence>MSIDIAVWVPDDEAYAGRNIVEAPPGTSTGTGGERSRYGLWGASAVRRLGASLLPQLADITAENRGNLQVLPGQLDAFQQECVLLAENVEQLSAATGYDTDRILHYLSNMRHAAERAKAVQGGVIIW</sequence>
<organism evidence="1 2">
    <name type="scientific">Actinoplanes sandaracinus</name>
    <dbReference type="NCBI Taxonomy" id="3045177"/>
    <lineage>
        <taxon>Bacteria</taxon>
        <taxon>Bacillati</taxon>
        <taxon>Actinomycetota</taxon>
        <taxon>Actinomycetes</taxon>
        <taxon>Micromonosporales</taxon>
        <taxon>Micromonosporaceae</taxon>
        <taxon>Actinoplanes</taxon>
    </lineage>
</organism>
<reference evidence="1 2" key="1">
    <citation type="submission" date="2023-05" db="EMBL/GenBank/DDBJ databases">
        <title>Actinoplanes sp. NEAU-A12 genome sequencing.</title>
        <authorList>
            <person name="Wang Z.-S."/>
        </authorList>
    </citation>
    <scope>NUCLEOTIDE SEQUENCE [LARGE SCALE GENOMIC DNA]</scope>
    <source>
        <strain evidence="1 2">NEAU-A12</strain>
    </source>
</reference>
<dbReference type="EMBL" id="JASCTH010000004">
    <property type="protein sequence ID" value="MDI6098419.1"/>
    <property type="molecule type" value="Genomic_DNA"/>
</dbReference>